<dbReference type="OrthoDB" id="7873026at2"/>
<comment type="caution">
    <text evidence="1">The sequence shown here is derived from an EMBL/GenBank/DDBJ whole genome shotgun (WGS) entry which is preliminary data.</text>
</comment>
<evidence type="ECO:0000313" key="2">
    <source>
        <dbReference type="Proteomes" id="UP000273516"/>
    </source>
</evidence>
<reference evidence="1 2" key="1">
    <citation type="submission" date="2018-07" db="EMBL/GenBank/DDBJ databases">
        <authorList>
            <person name="Zhang Y."/>
            <person name="Wang L."/>
            <person name="Ma S."/>
        </authorList>
    </citation>
    <scope>NUCLEOTIDE SEQUENCE [LARGE SCALE GENOMIC DNA]</scope>
    <source>
        <strain evidence="1 2">4-2</strain>
    </source>
</reference>
<dbReference type="AlphaFoldDB" id="A0A3M0M1E6"/>
<sequence>MTEASDQFEAAIEALHGLLVMAVETPGAISGRAELRDWLHLSAGNRENNGDFGAARILDRLARGE</sequence>
<proteinExistence type="predicted"/>
<protein>
    <submittedName>
        <fullName evidence="1">Uncharacterized protein</fullName>
    </submittedName>
</protein>
<accession>A0A3M0M1E6</accession>
<organism evidence="1 2">
    <name type="scientific">Paracoccus alkanivorans</name>
    <dbReference type="NCBI Taxonomy" id="2116655"/>
    <lineage>
        <taxon>Bacteria</taxon>
        <taxon>Pseudomonadati</taxon>
        <taxon>Pseudomonadota</taxon>
        <taxon>Alphaproteobacteria</taxon>
        <taxon>Rhodobacterales</taxon>
        <taxon>Paracoccaceae</taxon>
        <taxon>Paracoccus</taxon>
    </lineage>
</organism>
<dbReference type="RefSeq" id="WP_122114496.1">
    <property type="nucleotide sequence ID" value="NZ_QOKZ01000019.1"/>
</dbReference>
<gene>
    <name evidence="1" type="ORF">C9E81_21950</name>
</gene>
<dbReference type="Proteomes" id="UP000273516">
    <property type="component" value="Unassembled WGS sequence"/>
</dbReference>
<name>A0A3M0M1E6_9RHOB</name>
<evidence type="ECO:0000313" key="1">
    <source>
        <dbReference type="EMBL" id="RMC30204.1"/>
    </source>
</evidence>
<dbReference type="EMBL" id="QOKZ01000019">
    <property type="protein sequence ID" value="RMC30204.1"/>
    <property type="molecule type" value="Genomic_DNA"/>
</dbReference>
<keyword evidence="2" id="KW-1185">Reference proteome</keyword>